<dbReference type="RefSeq" id="XP_021295378.1">
    <property type="nucleotide sequence ID" value="XM_021439703.1"/>
</dbReference>
<organism evidence="1 2">
    <name type="scientific">Herrania umbratica</name>
    <dbReference type="NCBI Taxonomy" id="108875"/>
    <lineage>
        <taxon>Eukaryota</taxon>
        <taxon>Viridiplantae</taxon>
        <taxon>Streptophyta</taxon>
        <taxon>Embryophyta</taxon>
        <taxon>Tracheophyta</taxon>
        <taxon>Spermatophyta</taxon>
        <taxon>Magnoliopsida</taxon>
        <taxon>eudicotyledons</taxon>
        <taxon>Gunneridae</taxon>
        <taxon>Pentapetalae</taxon>
        <taxon>rosids</taxon>
        <taxon>malvids</taxon>
        <taxon>Malvales</taxon>
        <taxon>Malvaceae</taxon>
        <taxon>Byttnerioideae</taxon>
        <taxon>Herrania</taxon>
    </lineage>
</organism>
<dbReference type="PANTHER" id="PTHR31439">
    <property type="entry name" value="EXPRESSED PROTEIN"/>
    <property type="match status" value="1"/>
</dbReference>
<dbReference type="Proteomes" id="UP000504621">
    <property type="component" value="Unplaced"/>
</dbReference>
<reference evidence="2" key="1">
    <citation type="submission" date="2025-08" db="UniProtKB">
        <authorList>
            <consortium name="RefSeq"/>
        </authorList>
    </citation>
    <scope>IDENTIFICATION</scope>
    <source>
        <tissue evidence="2">Leaf</tissue>
    </source>
</reference>
<proteinExistence type="predicted"/>
<sequence>MKKIIHMNFVSRIDKKKVDNNQALTMASCCNPDMFTWIQSLPPITQWKTSSMSVCICSSSSSSHPSLKLSVAKNPHSSTLSISIVADFSVFIPLWASKPLTINPKSSKLLDEGAISCLMLNFIQDVLSYGSNKNNSLIRFPKLESVSGLKGIFNLSFLTLALLICIYEAPVDLRSACLNTLKNQLACSQLREASKTLMRLLGSNLEEQWMRSINLAITNWIVELQATHRTLMKTPSPLFSYSISTFGLWKVQLYCPVIAMDIESSSNPSVDDQRLLFSLHYHQLEGVIQVNYKVIVQEKWIDVMLNIDNIRCNIIRLVNETLMNERGVGADDKHFPSRVSLQVTPTLQSNILSVSVSKSTENPAREIEIEKSIETSFDPPNSFLGLKVSAGETTTISMKPWKFEQSVNGYSGSLNWFLHDSVDGREVVSSKPSKLALINPKAWFKDRYSNLHRPFTRQGGVIFAGDEYGEKIWWKVDKSAMGKTMEWEIRGWIWLTYWPNKHRTFYNETRRLEFREILHLNIS</sequence>
<gene>
    <name evidence="2" type="primary">LOC110424970</name>
</gene>
<protein>
    <submittedName>
        <fullName evidence="2">Uncharacterized protein LOC110424970</fullName>
    </submittedName>
</protein>
<dbReference type="GeneID" id="110424970"/>
<evidence type="ECO:0000313" key="2">
    <source>
        <dbReference type="RefSeq" id="XP_021295378.1"/>
    </source>
</evidence>
<evidence type="ECO:0000313" key="1">
    <source>
        <dbReference type="Proteomes" id="UP000504621"/>
    </source>
</evidence>
<dbReference type="OrthoDB" id="724026at2759"/>
<dbReference type="PANTHER" id="PTHR31439:SF4">
    <property type="entry name" value="NEURONAL PAS DOMAIN PROTEIN"/>
    <property type="match status" value="1"/>
</dbReference>
<accession>A0A6J1B855</accession>
<keyword evidence="1" id="KW-1185">Reference proteome</keyword>
<dbReference type="AlphaFoldDB" id="A0A6J1B855"/>
<name>A0A6J1B855_9ROSI</name>